<evidence type="ECO:0000313" key="1">
    <source>
        <dbReference type="EMBL" id="TKR22510.1"/>
    </source>
</evidence>
<proteinExistence type="predicted"/>
<dbReference type="OrthoDB" id="5148687at2"/>
<organism evidence="1 2">
    <name type="scientific">Cellulomonas hominis</name>
    <dbReference type="NCBI Taxonomy" id="156981"/>
    <lineage>
        <taxon>Bacteria</taxon>
        <taxon>Bacillati</taxon>
        <taxon>Actinomycetota</taxon>
        <taxon>Actinomycetes</taxon>
        <taxon>Micrococcales</taxon>
        <taxon>Cellulomonadaceae</taxon>
        <taxon>Cellulomonas</taxon>
    </lineage>
</organism>
<name>A0A7Z8JX71_9CELL</name>
<reference evidence="1 2" key="1">
    <citation type="submission" date="2019-05" db="EMBL/GenBank/DDBJ databases">
        <title>Genome sequence of Cellulomonas hominis strain CS1.</title>
        <authorList>
            <person name="Belmont J."/>
            <person name="Maclea K.S."/>
        </authorList>
    </citation>
    <scope>NUCLEOTIDE SEQUENCE [LARGE SCALE GENOMIC DNA]</scope>
    <source>
        <strain evidence="1 2">CS1</strain>
    </source>
</reference>
<dbReference type="AlphaFoldDB" id="A0A7Z8JX71"/>
<accession>A0A7Z8JX71</accession>
<gene>
    <name evidence="1" type="ORF">FA014_16045</name>
</gene>
<dbReference type="EMBL" id="SZYE01000175">
    <property type="protein sequence ID" value="TKR22510.1"/>
    <property type="molecule type" value="Genomic_DNA"/>
</dbReference>
<dbReference type="Proteomes" id="UP000308121">
    <property type="component" value="Unassembled WGS sequence"/>
</dbReference>
<evidence type="ECO:0000313" key="2">
    <source>
        <dbReference type="Proteomes" id="UP000308121"/>
    </source>
</evidence>
<protein>
    <submittedName>
        <fullName evidence="1">Uncharacterized protein</fullName>
    </submittedName>
</protein>
<sequence length="137" mass="14114">MAAVVGDAAATRVRRRRAAAGARAGRFEASVRSAGGGTGLGPRWVGARLDVDDAGLTVVRLVTGMRPLRRAPVRLAVDGVRRTGRRTGRGDALRVAPGLEVLALDVPGGVVEVAVEAPSADHLVERLASVGGPRRTP</sequence>
<comment type="caution">
    <text evidence="1">The sequence shown here is derived from an EMBL/GenBank/DDBJ whole genome shotgun (WGS) entry which is preliminary data.</text>
</comment>